<evidence type="ECO:0000313" key="2">
    <source>
        <dbReference type="Proteomes" id="UP001431181"/>
    </source>
</evidence>
<evidence type="ECO:0008006" key="3">
    <source>
        <dbReference type="Google" id="ProtNLM"/>
    </source>
</evidence>
<comment type="caution">
    <text evidence="1">The sequence shown here is derived from an EMBL/GenBank/DDBJ whole genome shotgun (WGS) entry which is preliminary data.</text>
</comment>
<organism evidence="1 2">
    <name type="scientific">Marinomonas rhodophyticola</name>
    <dbReference type="NCBI Taxonomy" id="2992803"/>
    <lineage>
        <taxon>Bacteria</taxon>
        <taxon>Pseudomonadati</taxon>
        <taxon>Pseudomonadota</taxon>
        <taxon>Gammaproteobacteria</taxon>
        <taxon>Oceanospirillales</taxon>
        <taxon>Oceanospirillaceae</taxon>
        <taxon>Marinomonas</taxon>
    </lineage>
</organism>
<dbReference type="RefSeq" id="WP_265220893.1">
    <property type="nucleotide sequence ID" value="NZ_JAPEUL010000012.1"/>
</dbReference>
<evidence type="ECO:0000313" key="1">
    <source>
        <dbReference type="EMBL" id="MCW4631579.1"/>
    </source>
</evidence>
<dbReference type="Proteomes" id="UP001431181">
    <property type="component" value="Unassembled WGS sequence"/>
</dbReference>
<keyword evidence="2" id="KW-1185">Reference proteome</keyword>
<dbReference type="InterPro" id="IPR010538">
    <property type="entry name" value="DHOR"/>
</dbReference>
<reference evidence="1" key="1">
    <citation type="submission" date="2022-11" db="EMBL/GenBank/DDBJ databases">
        <title>Marinomonas sp. nov., isolated from marine algae.</title>
        <authorList>
            <person name="Choi D.G."/>
            <person name="Kim J.M."/>
            <person name="Lee J.K."/>
            <person name="Baek J.H."/>
            <person name="Jeon C.O."/>
        </authorList>
    </citation>
    <scope>NUCLEOTIDE SEQUENCE</scope>
    <source>
        <strain evidence="1">KJ51-3</strain>
    </source>
</reference>
<accession>A0ABT3KMI1</accession>
<gene>
    <name evidence="1" type="ORF">ONZ52_22900</name>
</gene>
<dbReference type="EMBL" id="JAPEUL010000012">
    <property type="protein sequence ID" value="MCW4631579.1"/>
    <property type="molecule type" value="Genomic_DNA"/>
</dbReference>
<dbReference type="Pfam" id="PF06537">
    <property type="entry name" value="DHOR"/>
    <property type="match status" value="1"/>
</dbReference>
<protein>
    <recommendedName>
        <fullName evidence="3">Cytochrome c domain-containing protein</fullName>
    </recommendedName>
</protein>
<proteinExistence type="predicted"/>
<name>A0ABT3KMI1_9GAMM</name>
<sequence>MPAPSSTTASDGLGPLFNTRSCNNCHINNGRGHAPEANISGLSVPSFLIRLGKSYPVLDENTIYPHVGDKRYGHQFQSQSTLGVLAEGDYSLTYSTHIETLKDGTQVTLRQPNLHWNTLHYGDFETDTGFTMLVSPALVGMGLLNNIPDETIMANADPDDKNNDGISGRVSWISNNQEKVIGRFGYKASVANISAQNQSAFNTDLGLSTPLNPSASGDCTEFQTDCMTSANGNSIHLDNLEVDKQQARLVDLFISLSSPLQ</sequence>